<organism evidence="2 3">
    <name type="scientific">Athelia psychrophila</name>
    <dbReference type="NCBI Taxonomy" id="1759441"/>
    <lineage>
        <taxon>Eukaryota</taxon>
        <taxon>Fungi</taxon>
        <taxon>Dikarya</taxon>
        <taxon>Basidiomycota</taxon>
        <taxon>Agaricomycotina</taxon>
        <taxon>Agaricomycetes</taxon>
        <taxon>Agaricomycetidae</taxon>
        <taxon>Atheliales</taxon>
        <taxon>Atheliaceae</taxon>
        <taxon>Athelia</taxon>
    </lineage>
</organism>
<dbReference type="Proteomes" id="UP000076532">
    <property type="component" value="Unassembled WGS sequence"/>
</dbReference>
<dbReference type="AlphaFoldDB" id="A0A166ISQ4"/>
<accession>A0A166ISQ4</accession>
<feature type="compositionally biased region" description="Polar residues" evidence="1">
    <location>
        <begin position="45"/>
        <end position="61"/>
    </location>
</feature>
<evidence type="ECO:0000313" key="2">
    <source>
        <dbReference type="EMBL" id="KZP20131.1"/>
    </source>
</evidence>
<protein>
    <submittedName>
        <fullName evidence="2">Uncharacterized protein</fullName>
    </submittedName>
</protein>
<feature type="region of interest" description="Disordered" evidence="1">
    <location>
        <begin position="1"/>
        <end position="100"/>
    </location>
</feature>
<dbReference type="EMBL" id="KV417557">
    <property type="protein sequence ID" value="KZP20131.1"/>
    <property type="molecule type" value="Genomic_DNA"/>
</dbReference>
<sequence>MAPFKINLKNPKPIPDDQTTMTKFFSSKGKEPAKEKAPATGKENVNPQTNPAARAITSTAGIDTRPAKGRHIYPVAVQSDDNDDDEKDESTTARATISTADIDTRRAKGRHIYPVAIQSDDNEDGMYESTKNHTSSYLGHIDLTSDDEGEYLLSIPAHTSALPVKTTALNDHHQSCSAGPVTAHANDEDGCHE</sequence>
<gene>
    <name evidence="2" type="ORF">FIBSPDRAFT_954751</name>
</gene>
<feature type="region of interest" description="Disordered" evidence="1">
    <location>
        <begin position="171"/>
        <end position="193"/>
    </location>
</feature>
<feature type="compositionally biased region" description="Basic and acidic residues" evidence="1">
    <location>
        <begin position="28"/>
        <end position="37"/>
    </location>
</feature>
<proteinExistence type="predicted"/>
<keyword evidence="3" id="KW-1185">Reference proteome</keyword>
<evidence type="ECO:0000256" key="1">
    <source>
        <dbReference type="SAM" id="MobiDB-lite"/>
    </source>
</evidence>
<reference evidence="2 3" key="1">
    <citation type="journal article" date="2016" name="Mol. Biol. Evol.">
        <title>Comparative Genomics of Early-Diverging Mushroom-Forming Fungi Provides Insights into the Origins of Lignocellulose Decay Capabilities.</title>
        <authorList>
            <person name="Nagy L.G."/>
            <person name="Riley R."/>
            <person name="Tritt A."/>
            <person name="Adam C."/>
            <person name="Daum C."/>
            <person name="Floudas D."/>
            <person name="Sun H."/>
            <person name="Yadav J.S."/>
            <person name="Pangilinan J."/>
            <person name="Larsson K.H."/>
            <person name="Matsuura K."/>
            <person name="Barry K."/>
            <person name="Labutti K."/>
            <person name="Kuo R."/>
            <person name="Ohm R.A."/>
            <person name="Bhattacharya S.S."/>
            <person name="Shirouzu T."/>
            <person name="Yoshinaga Y."/>
            <person name="Martin F.M."/>
            <person name="Grigoriev I.V."/>
            <person name="Hibbett D.S."/>
        </authorList>
    </citation>
    <scope>NUCLEOTIDE SEQUENCE [LARGE SCALE GENOMIC DNA]</scope>
    <source>
        <strain evidence="2 3">CBS 109695</strain>
    </source>
</reference>
<name>A0A166ISQ4_9AGAM</name>
<evidence type="ECO:0000313" key="3">
    <source>
        <dbReference type="Proteomes" id="UP000076532"/>
    </source>
</evidence>